<gene>
    <name evidence="4" type="ORF">C5O00_01535</name>
</gene>
<feature type="signal peptide" evidence="1">
    <location>
        <begin position="1"/>
        <end position="29"/>
    </location>
</feature>
<evidence type="ECO:0000259" key="3">
    <source>
        <dbReference type="Pfam" id="PF20732"/>
    </source>
</evidence>
<evidence type="ECO:0000256" key="1">
    <source>
        <dbReference type="SAM" id="SignalP"/>
    </source>
</evidence>
<dbReference type="Pfam" id="PF20732">
    <property type="entry name" value="NamZ_C"/>
    <property type="match status" value="1"/>
</dbReference>
<evidence type="ECO:0000313" key="5">
    <source>
        <dbReference type="Proteomes" id="UP000238442"/>
    </source>
</evidence>
<reference evidence="4 5" key="1">
    <citation type="submission" date="2018-02" db="EMBL/GenBank/DDBJ databases">
        <title>Genomic analysis of the strain RR4-38 isolated from a seawater recirculating aquaculture system.</title>
        <authorList>
            <person name="Kim Y.-S."/>
            <person name="Jang Y.H."/>
            <person name="Kim K.-H."/>
        </authorList>
    </citation>
    <scope>NUCLEOTIDE SEQUENCE [LARGE SCALE GENOMIC DNA]</scope>
    <source>
        <strain evidence="4 5">RR4-38</strain>
    </source>
</reference>
<sequence length="433" mass="48893">MRLTLFKNTLFLLVLFCFSCGSGSGKENAADNEDIVIHDMYPLDEVQKKNNMENSDPIVVGAERFDVYKKFLQNKKVGVVANQTSVVTYRSEPDNSLNAFDVEMHLVDFLLRKGISVKKVFSPEHGFRGEADAGEAVKDGVDTNTGLPIVSLYGKNKKPFVDQLKDLDVMVFDMQDVGVRFYTYVSTMHYIMEAAAENGIPVIVMDRPNPNGHYIDGPMMEEAHRSFLGMHPVPLVHGMTMGEYAQMINGEGWLSNGVQCELEVIQMENYTHDTVYSVPIRPSPNLPNDTAINLYPSLGLLEGTNLNAGRGTEMQFQIFGSPHLPAGIYTFRYTPQPNFGSKNPKHKGTQCNGLDLRDTPRMNKVDLSWIIEAYKNHTRKNEFFNTKNFTAHAGTAKLQKQIEQGLSMEDIRNSWQDDLKAYNAMRKKYLLYD</sequence>
<dbReference type="AlphaFoldDB" id="A0A2S0HTD3"/>
<evidence type="ECO:0000313" key="4">
    <source>
        <dbReference type="EMBL" id="AVI49916.1"/>
    </source>
</evidence>
<dbReference type="EMBL" id="CP027062">
    <property type="protein sequence ID" value="AVI49916.1"/>
    <property type="molecule type" value="Genomic_DNA"/>
</dbReference>
<dbReference type="GO" id="GO:0033922">
    <property type="term" value="F:peptidoglycan beta-N-acetylmuramidase activity"/>
    <property type="evidence" value="ECO:0007669"/>
    <property type="project" value="InterPro"/>
</dbReference>
<dbReference type="Proteomes" id="UP000238442">
    <property type="component" value="Chromosome"/>
</dbReference>
<feature type="domain" description="Peptidoglycan beta-N-acetylmuramidase NamZ N-terminal" evidence="2">
    <location>
        <begin position="77"/>
        <end position="289"/>
    </location>
</feature>
<dbReference type="OrthoDB" id="9801061at2"/>
<dbReference type="RefSeq" id="WP_105214300.1">
    <property type="nucleotide sequence ID" value="NZ_CP027062.1"/>
</dbReference>
<evidence type="ECO:0000259" key="2">
    <source>
        <dbReference type="Pfam" id="PF07075"/>
    </source>
</evidence>
<name>A0A2S0HTD3_9FLAO</name>
<feature type="chain" id="PRO_5015404189" evidence="1">
    <location>
        <begin position="30"/>
        <end position="433"/>
    </location>
</feature>
<dbReference type="InterPro" id="IPR008302">
    <property type="entry name" value="NamZ"/>
</dbReference>
<dbReference type="Pfam" id="PF07075">
    <property type="entry name" value="NamZ_N"/>
    <property type="match status" value="1"/>
</dbReference>
<keyword evidence="5" id="KW-1185">Reference proteome</keyword>
<dbReference type="KEGG" id="aue:C5O00_01535"/>
<dbReference type="InterPro" id="IPR048503">
    <property type="entry name" value="NamZ_C"/>
</dbReference>
<feature type="domain" description="Peptidoglycan beta-N-acetylmuramidase NamZ C-terminal" evidence="3">
    <location>
        <begin position="294"/>
        <end position="432"/>
    </location>
</feature>
<dbReference type="PIRSF" id="PIRSF016719">
    <property type="entry name" value="UCP016719"/>
    <property type="match status" value="1"/>
</dbReference>
<protein>
    <submittedName>
        <fullName evidence="4">DUF1343 domain-containing protein</fullName>
    </submittedName>
</protein>
<dbReference type="PANTHER" id="PTHR42915:SF1">
    <property type="entry name" value="PEPTIDOGLYCAN BETA-N-ACETYLMURAMIDASE NAMZ"/>
    <property type="match status" value="1"/>
</dbReference>
<dbReference type="Gene3D" id="3.90.1150.140">
    <property type="match status" value="1"/>
</dbReference>
<organism evidence="4 5">
    <name type="scientific">Pukyongia salina</name>
    <dbReference type="NCBI Taxonomy" id="2094025"/>
    <lineage>
        <taxon>Bacteria</taxon>
        <taxon>Pseudomonadati</taxon>
        <taxon>Bacteroidota</taxon>
        <taxon>Flavobacteriia</taxon>
        <taxon>Flavobacteriales</taxon>
        <taxon>Flavobacteriaceae</taxon>
        <taxon>Pukyongia</taxon>
    </lineage>
</organism>
<proteinExistence type="predicted"/>
<dbReference type="Gene3D" id="3.40.50.12170">
    <property type="entry name" value="Uncharacterised protein PF07075, DUF1343"/>
    <property type="match status" value="1"/>
</dbReference>
<dbReference type="InterPro" id="IPR048502">
    <property type="entry name" value="NamZ_N"/>
</dbReference>
<dbReference type="PANTHER" id="PTHR42915">
    <property type="entry name" value="HYPOTHETICAL 460 KDA PROTEIN IN FEUA-SIGW INTERGENIC REGION [PRECURSOR]"/>
    <property type="match status" value="1"/>
</dbReference>
<accession>A0A2S0HTD3</accession>
<keyword evidence="1" id="KW-0732">Signal</keyword>